<evidence type="ECO:0000256" key="1">
    <source>
        <dbReference type="SAM" id="Phobius"/>
    </source>
</evidence>
<feature type="transmembrane region" description="Helical" evidence="1">
    <location>
        <begin position="50"/>
        <end position="68"/>
    </location>
</feature>
<keyword evidence="1" id="KW-0472">Membrane</keyword>
<proteinExistence type="predicted"/>
<dbReference type="Proteomes" id="UP001597521">
    <property type="component" value="Unassembled WGS sequence"/>
</dbReference>
<keyword evidence="1" id="KW-0812">Transmembrane</keyword>
<comment type="caution">
    <text evidence="2">The sequence shown here is derived from an EMBL/GenBank/DDBJ whole genome shotgun (WGS) entry which is preliminary data.</text>
</comment>
<protein>
    <submittedName>
        <fullName evidence="2">DUF2244 domain-containing protein</fullName>
    </submittedName>
</protein>
<evidence type="ECO:0000313" key="3">
    <source>
        <dbReference type="Proteomes" id="UP001597521"/>
    </source>
</evidence>
<dbReference type="EMBL" id="JBHUNP010000001">
    <property type="protein sequence ID" value="MFD2647860.1"/>
    <property type="molecule type" value="Genomic_DNA"/>
</dbReference>
<gene>
    <name evidence="2" type="ORF">ACFSX5_08660</name>
</gene>
<name>A0ABW5QJD2_9HYPH</name>
<keyword evidence="1" id="KW-1133">Transmembrane helix</keyword>
<organism evidence="2 3">
    <name type="scientific">Devosia albogilva</name>
    <dbReference type="NCBI Taxonomy" id="429726"/>
    <lineage>
        <taxon>Bacteria</taxon>
        <taxon>Pseudomonadati</taxon>
        <taxon>Pseudomonadota</taxon>
        <taxon>Alphaproteobacteria</taxon>
        <taxon>Hyphomicrobiales</taxon>
        <taxon>Devosiaceae</taxon>
        <taxon>Devosia</taxon>
    </lineage>
</organism>
<keyword evidence="3" id="KW-1185">Reference proteome</keyword>
<dbReference type="InterPro" id="IPR019253">
    <property type="entry name" value="DUF2244_TM"/>
</dbReference>
<sequence>MPMQATTTTPLFAAALRPDAPLRATGGWVALAIAAVVAAPIMVAVPEFAIPGVAAFGLTGGGLVALGLRQSRRRKLVEHVTLWPDQLEISSIDAAGNRQLKRFEPHSVRLVLDRDENERTQAIRLRAADETVEIGAFLSSDDKASFAKAFGSALRRARR</sequence>
<dbReference type="RefSeq" id="WP_386832886.1">
    <property type="nucleotide sequence ID" value="NZ_JBHUNP010000001.1"/>
</dbReference>
<accession>A0ABW5QJD2</accession>
<reference evidence="3" key="1">
    <citation type="journal article" date="2019" name="Int. J. Syst. Evol. Microbiol.">
        <title>The Global Catalogue of Microorganisms (GCM) 10K type strain sequencing project: providing services to taxonomists for standard genome sequencing and annotation.</title>
        <authorList>
            <consortium name="The Broad Institute Genomics Platform"/>
            <consortium name="The Broad Institute Genome Sequencing Center for Infectious Disease"/>
            <person name="Wu L."/>
            <person name="Ma J."/>
        </authorList>
    </citation>
    <scope>NUCLEOTIDE SEQUENCE [LARGE SCALE GENOMIC DNA]</scope>
    <source>
        <strain evidence="3">CCM 7427</strain>
    </source>
</reference>
<evidence type="ECO:0000313" key="2">
    <source>
        <dbReference type="EMBL" id="MFD2647860.1"/>
    </source>
</evidence>
<dbReference type="Pfam" id="PF10003">
    <property type="entry name" value="DUF2244"/>
    <property type="match status" value="1"/>
</dbReference>